<evidence type="ECO:0000256" key="2">
    <source>
        <dbReference type="ARBA" id="ARBA00022670"/>
    </source>
</evidence>
<dbReference type="InterPro" id="IPR003653">
    <property type="entry name" value="Peptidase_C48_C"/>
</dbReference>
<proteinExistence type="inferred from homology"/>
<dbReference type="EMBL" id="VYZM01003408">
    <property type="protein sequence ID" value="NWU48046.1"/>
    <property type="molecule type" value="Genomic_DNA"/>
</dbReference>
<evidence type="ECO:0000313" key="7">
    <source>
        <dbReference type="Proteomes" id="UP000586671"/>
    </source>
</evidence>
<evidence type="ECO:0000256" key="1">
    <source>
        <dbReference type="ARBA" id="ARBA00005234"/>
    </source>
</evidence>
<dbReference type="InterPro" id="IPR038765">
    <property type="entry name" value="Papain-like_cys_pep_sf"/>
</dbReference>
<dbReference type="GO" id="GO:0060255">
    <property type="term" value="P:regulation of macromolecule metabolic process"/>
    <property type="evidence" value="ECO:0007669"/>
    <property type="project" value="UniProtKB-ARBA"/>
</dbReference>
<dbReference type="PANTHER" id="PTHR12606">
    <property type="entry name" value="SENTRIN/SUMO-SPECIFIC PROTEASE"/>
    <property type="match status" value="1"/>
</dbReference>
<keyword evidence="7" id="KW-1185">Reference proteome</keyword>
<dbReference type="GO" id="GO:0006508">
    <property type="term" value="P:proteolysis"/>
    <property type="evidence" value="ECO:0007669"/>
    <property type="project" value="UniProtKB-KW"/>
</dbReference>
<evidence type="ECO:0000259" key="5">
    <source>
        <dbReference type="PROSITE" id="PS50600"/>
    </source>
</evidence>
<organism evidence="6 7">
    <name type="scientific">Dromas ardeola</name>
    <dbReference type="NCBI Taxonomy" id="458190"/>
    <lineage>
        <taxon>Eukaryota</taxon>
        <taxon>Metazoa</taxon>
        <taxon>Chordata</taxon>
        <taxon>Craniata</taxon>
        <taxon>Vertebrata</taxon>
        <taxon>Euteleostomi</taxon>
        <taxon>Archelosauria</taxon>
        <taxon>Archosauria</taxon>
        <taxon>Dinosauria</taxon>
        <taxon>Saurischia</taxon>
        <taxon>Theropoda</taxon>
        <taxon>Coelurosauria</taxon>
        <taxon>Aves</taxon>
        <taxon>Neognathae</taxon>
        <taxon>Neoaves</taxon>
        <taxon>Charadriiformes</taxon>
        <taxon>Dromadidae</taxon>
        <taxon>Dromas</taxon>
    </lineage>
</organism>
<dbReference type="AlphaFoldDB" id="A0A7K5X6H3"/>
<name>A0A7K5X6H3_9CHAR</name>
<gene>
    <name evidence="6" type="primary">Senp2</name>
    <name evidence="6" type="ORF">DROARD_R07197</name>
</gene>
<comment type="caution">
    <text evidence="6">The sequence shown here is derived from an EMBL/GenBank/DDBJ whole genome shotgun (WGS) entry which is preliminary data.</text>
</comment>
<dbReference type="PROSITE" id="PS50600">
    <property type="entry name" value="ULP_PROTEASE"/>
    <property type="match status" value="1"/>
</dbReference>
<evidence type="ECO:0000313" key="6">
    <source>
        <dbReference type="EMBL" id="NWU48046.1"/>
    </source>
</evidence>
<dbReference type="Proteomes" id="UP000586671">
    <property type="component" value="Unassembled WGS sequence"/>
</dbReference>
<dbReference type="Pfam" id="PF02902">
    <property type="entry name" value="Peptidase_C48"/>
    <property type="match status" value="1"/>
</dbReference>
<accession>A0A7K5X6H3</accession>
<evidence type="ECO:0000256" key="4">
    <source>
        <dbReference type="ARBA" id="ARBA00022807"/>
    </source>
</evidence>
<dbReference type="GO" id="GO:0016926">
    <property type="term" value="P:protein desumoylation"/>
    <property type="evidence" value="ECO:0007669"/>
    <property type="project" value="TreeGrafter"/>
</dbReference>
<dbReference type="Gene3D" id="3.40.395.10">
    <property type="entry name" value="Adenoviral Proteinase, Chain A"/>
    <property type="match status" value="1"/>
</dbReference>
<dbReference type="GO" id="GO:0016929">
    <property type="term" value="F:deSUMOylase activity"/>
    <property type="evidence" value="ECO:0007669"/>
    <property type="project" value="TreeGrafter"/>
</dbReference>
<protein>
    <submittedName>
        <fullName evidence="6">SENP2 protease</fullName>
    </submittedName>
</protein>
<keyword evidence="2 6" id="KW-0645">Protease</keyword>
<keyword evidence="3" id="KW-0378">Hydrolase</keyword>
<dbReference type="SUPFAM" id="SSF54001">
    <property type="entry name" value="Cysteine proteinases"/>
    <property type="match status" value="1"/>
</dbReference>
<comment type="similarity">
    <text evidence="1">Belongs to the peptidase C48 family.</text>
</comment>
<reference evidence="6 7" key="1">
    <citation type="submission" date="2019-09" db="EMBL/GenBank/DDBJ databases">
        <title>Bird 10,000 Genomes (B10K) Project - Family phase.</title>
        <authorList>
            <person name="Zhang G."/>
        </authorList>
    </citation>
    <scope>NUCLEOTIDE SEQUENCE [LARGE SCALE GENOMIC DNA]</scope>
    <source>
        <strain evidence="6">B10K-DU-012-55</strain>
        <tissue evidence="6">Muscle</tissue>
    </source>
</reference>
<dbReference type="GO" id="GO:0080090">
    <property type="term" value="P:regulation of primary metabolic process"/>
    <property type="evidence" value="ECO:0007669"/>
    <property type="project" value="UniProtKB-ARBA"/>
</dbReference>
<dbReference type="PANTHER" id="PTHR12606:SF11">
    <property type="entry name" value="SENTRIN-SPECIFIC PROTEASE 2"/>
    <property type="match status" value="1"/>
</dbReference>
<dbReference type="FunFam" id="3.40.395.10:FF:000001">
    <property type="entry name" value="Sentrin-specific protease 1"/>
    <property type="match status" value="1"/>
</dbReference>
<keyword evidence="4" id="KW-0788">Thiol protease</keyword>
<feature type="non-terminal residue" evidence="6">
    <location>
        <position position="172"/>
    </location>
</feature>
<evidence type="ECO:0000256" key="3">
    <source>
        <dbReference type="ARBA" id="ARBA00022801"/>
    </source>
</evidence>
<sequence>SPFNCSFQAMEREVIAAFGKGEPDEIMSSAFKLKVTREDIHTLRNLCWLNDEVINFYMALVMERSKKEGYPSVHAFSSFFYEKLTSGGYKAVGRWTRRVDLFKKDIILVPINLSLHWTLAVIDTRKKTVRYFNSLGQEGDKICETLLKYLQDESREKRNVKLNVSEWTIHSM</sequence>
<feature type="domain" description="Ubiquitin-like protease family profile" evidence="5">
    <location>
        <begin position="33"/>
        <end position="172"/>
    </location>
</feature>
<dbReference type="GO" id="GO:0005634">
    <property type="term" value="C:nucleus"/>
    <property type="evidence" value="ECO:0007669"/>
    <property type="project" value="TreeGrafter"/>
</dbReference>
<feature type="non-terminal residue" evidence="6">
    <location>
        <position position="1"/>
    </location>
</feature>